<feature type="domain" description="Nudix hydrolase" evidence="2">
    <location>
        <begin position="8"/>
        <end position="139"/>
    </location>
</feature>
<dbReference type="InterPro" id="IPR000086">
    <property type="entry name" value="NUDIX_hydrolase_dom"/>
</dbReference>
<dbReference type="Gene3D" id="3.90.79.10">
    <property type="entry name" value="Nucleoside Triphosphate Pyrophosphohydrolase"/>
    <property type="match status" value="1"/>
</dbReference>
<dbReference type="GO" id="GO:0006203">
    <property type="term" value="P:dGTP catabolic process"/>
    <property type="evidence" value="ECO:0007669"/>
    <property type="project" value="TreeGrafter"/>
</dbReference>
<dbReference type="Proteomes" id="UP000179183">
    <property type="component" value="Unassembled WGS sequence"/>
</dbReference>
<dbReference type="PANTHER" id="PTHR16099">
    <property type="entry name" value="8-OXO-DGTP DIPHOSPHATES NUDT15"/>
    <property type="match status" value="1"/>
</dbReference>
<dbReference type="PANTHER" id="PTHR16099:SF5">
    <property type="entry name" value="NUCLEOTIDE TRIPHOSPHATE DIPHOSPHATASE NUDT15"/>
    <property type="match status" value="1"/>
</dbReference>
<accession>A0A1G2HXT3</accession>
<dbReference type="FunFam" id="3.90.79.10:FF:000060">
    <property type="entry name" value="Nudix hydrolase 1"/>
    <property type="match status" value="1"/>
</dbReference>
<comment type="caution">
    <text evidence="3">The sequence shown here is derived from an EMBL/GenBank/DDBJ whole genome shotgun (WGS) entry which is preliminary data.</text>
</comment>
<evidence type="ECO:0000256" key="1">
    <source>
        <dbReference type="ARBA" id="ARBA00022801"/>
    </source>
</evidence>
<dbReference type="Pfam" id="PF00293">
    <property type="entry name" value="NUDIX"/>
    <property type="match status" value="1"/>
</dbReference>
<dbReference type="GO" id="GO:0035539">
    <property type="term" value="F:8-oxo-7,8-dihydrodeoxyguanosine triphosphate pyrophosphatase activity"/>
    <property type="evidence" value="ECO:0007669"/>
    <property type="project" value="TreeGrafter"/>
</dbReference>
<dbReference type="EMBL" id="MHOQ01000015">
    <property type="protein sequence ID" value="OGZ67011.1"/>
    <property type="molecule type" value="Genomic_DNA"/>
</dbReference>
<organism evidence="3 4">
    <name type="scientific">Candidatus Staskawiczbacteria bacterium RIFCSPHIGHO2_02_FULL_33_16</name>
    <dbReference type="NCBI Taxonomy" id="1802204"/>
    <lineage>
        <taxon>Bacteria</taxon>
        <taxon>Candidatus Staskawicziibacteriota</taxon>
    </lineage>
</organism>
<dbReference type="InterPro" id="IPR015797">
    <property type="entry name" value="NUDIX_hydrolase-like_dom_sf"/>
</dbReference>
<sequence length="142" mass="16287">MENSNEQRPRVGVGILIFKEGKVLLGKRKNSHGNGEYAGAGGHLEYMESFEDCARREIKEEVGIEVENIRFLCLVNVKEYAPKHYIDIGLTADYKSGQIKVMEPEKLESWNWYDVNNLPAPLFGMIPKYFEAYTTGKNYFDV</sequence>
<evidence type="ECO:0000259" key="2">
    <source>
        <dbReference type="PROSITE" id="PS51462"/>
    </source>
</evidence>
<gene>
    <name evidence="3" type="ORF">A3D34_01290</name>
</gene>
<keyword evidence="1" id="KW-0378">Hydrolase</keyword>
<evidence type="ECO:0000313" key="4">
    <source>
        <dbReference type="Proteomes" id="UP000179183"/>
    </source>
</evidence>
<dbReference type="PROSITE" id="PS00893">
    <property type="entry name" value="NUDIX_BOX"/>
    <property type="match status" value="1"/>
</dbReference>
<protein>
    <recommendedName>
        <fullName evidence="2">Nudix hydrolase domain-containing protein</fullName>
    </recommendedName>
</protein>
<dbReference type="InterPro" id="IPR020084">
    <property type="entry name" value="NUDIX_hydrolase_CS"/>
</dbReference>
<dbReference type="AlphaFoldDB" id="A0A1G2HXT3"/>
<name>A0A1G2HXT3_9BACT</name>
<proteinExistence type="predicted"/>
<reference evidence="3 4" key="1">
    <citation type="journal article" date="2016" name="Nat. Commun.">
        <title>Thousands of microbial genomes shed light on interconnected biogeochemical processes in an aquifer system.</title>
        <authorList>
            <person name="Anantharaman K."/>
            <person name="Brown C.T."/>
            <person name="Hug L.A."/>
            <person name="Sharon I."/>
            <person name="Castelle C.J."/>
            <person name="Probst A.J."/>
            <person name="Thomas B.C."/>
            <person name="Singh A."/>
            <person name="Wilkins M.J."/>
            <person name="Karaoz U."/>
            <person name="Brodie E.L."/>
            <person name="Williams K.H."/>
            <person name="Hubbard S.S."/>
            <person name="Banfield J.F."/>
        </authorList>
    </citation>
    <scope>NUCLEOTIDE SEQUENCE [LARGE SCALE GENOMIC DNA]</scope>
</reference>
<dbReference type="PROSITE" id="PS51462">
    <property type="entry name" value="NUDIX"/>
    <property type="match status" value="1"/>
</dbReference>
<dbReference type="CDD" id="cd04678">
    <property type="entry name" value="NUDIX_MTH2_Nudt15"/>
    <property type="match status" value="1"/>
</dbReference>
<dbReference type="GO" id="GO:0005829">
    <property type="term" value="C:cytosol"/>
    <property type="evidence" value="ECO:0007669"/>
    <property type="project" value="TreeGrafter"/>
</dbReference>
<evidence type="ECO:0000313" key="3">
    <source>
        <dbReference type="EMBL" id="OGZ67011.1"/>
    </source>
</evidence>
<dbReference type="SUPFAM" id="SSF55811">
    <property type="entry name" value="Nudix"/>
    <property type="match status" value="1"/>
</dbReference>